<protein>
    <submittedName>
        <fullName evidence="3">Uncharacterized protein</fullName>
    </submittedName>
</protein>
<dbReference type="InterPro" id="IPR002110">
    <property type="entry name" value="Ankyrin_rpt"/>
</dbReference>
<keyword evidence="1" id="KW-0677">Repeat</keyword>
<dbReference type="SUPFAM" id="SSF48403">
    <property type="entry name" value="Ankyrin repeat"/>
    <property type="match status" value="1"/>
</dbReference>
<dbReference type="InterPro" id="IPR036770">
    <property type="entry name" value="Ankyrin_rpt-contain_sf"/>
</dbReference>
<reference evidence="3" key="1">
    <citation type="submission" date="2018-10" db="EMBL/GenBank/DDBJ databases">
        <title>Hidden diversity of soil giant viruses.</title>
        <authorList>
            <person name="Schulz F."/>
            <person name="Alteio L."/>
            <person name="Goudeau D."/>
            <person name="Ryan E.M."/>
            <person name="Malmstrom R.R."/>
            <person name="Blanchard J."/>
            <person name="Woyke T."/>
        </authorList>
    </citation>
    <scope>NUCLEOTIDE SEQUENCE</scope>
    <source>
        <strain evidence="3">FNV1</strain>
    </source>
</reference>
<sequence>MNYALAHKHLLDFVSIIYHHNDESECIDYVRKYDDYHGMSGRNNTTPLMMACMCRLENTAIELINCGVNINEISTYKDNNTALIIACKNRLLNVVNALIKCGVGANIYSISNEKKSKFNCGVNLEIKDCNDRTALYHALSTGSEDIAIALIDAGASFQAYLNTISYRCCYNINVVKYVINKYRGELMKTNCFGLLHIPGLYEIIVNYLVQLEPVELHLNC</sequence>
<proteinExistence type="predicted"/>
<dbReference type="PANTHER" id="PTHR24173">
    <property type="entry name" value="ANKYRIN REPEAT CONTAINING"/>
    <property type="match status" value="1"/>
</dbReference>
<name>A0A3G4ZW85_9VIRU</name>
<dbReference type="Gene3D" id="1.25.40.20">
    <property type="entry name" value="Ankyrin repeat-containing domain"/>
    <property type="match status" value="2"/>
</dbReference>
<keyword evidence="2" id="KW-0040">ANK repeat</keyword>
<accession>A0A3G4ZW85</accession>
<evidence type="ECO:0000256" key="2">
    <source>
        <dbReference type="ARBA" id="ARBA00023043"/>
    </source>
</evidence>
<evidence type="ECO:0000313" key="3">
    <source>
        <dbReference type="EMBL" id="AYV79110.1"/>
    </source>
</evidence>
<dbReference type="SMART" id="SM00248">
    <property type="entry name" value="ANK"/>
    <property type="match status" value="3"/>
</dbReference>
<evidence type="ECO:0000256" key="1">
    <source>
        <dbReference type="ARBA" id="ARBA00022737"/>
    </source>
</evidence>
<organism evidence="3">
    <name type="scientific">Faunusvirus sp</name>
    <dbReference type="NCBI Taxonomy" id="2487766"/>
    <lineage>
        <taxon>Viruses</taxon>
        <taxon>Varidnaviria</taxon>
        <taxon>Bamfordvirae</taxon>
        <taxon>Nucleocytoviricota</taxon>
        <taxon>Megaviricetes</taxon>
        <taxon>Imitervirales</taxon>
        <taxon>Mimiviridae</taxon>
    </lineage>
</organism>
<gene>
    <name evidence="3" type="ORF">Faunusvirus2_57</name>
</gene>
<dbReference type="PANTHER" id="PTHR24173:SF74">
    <property type="entry name" value="ANKYRIN REPEAT DOMAIN-CONTAINING PROTEIN 16"/>
    <property type="match status" value="1"/>
</dbReference>
<dbReference type="EMBL" id="MK072133">
    <property type="protein sequence ID" value="AYV79110.1"/>
    <property type="molecule type" value="Genomic_DNA"/>
</dbReference>
<dbReference type="Pfam" id="PF12796">
    <property type="entry name" value="Ank_2"/>
    <property type="match status" value="1"/>
</dbReference>